<dbReference type="Proteomes" id="UP001139488">
    <property type="component" value="Unassembled WGS sequence"/>
</dbReference>
<comment type="caution">
    <text evidence="2">The sequence shown here is derived from an EMBL/GenBank/DDBJ whole genome shotgun (WGS) entry which is preliminary data.</text>
</comment>
<protein>
    <submittedName>
        <fullName evidence="2">Uncharacterized protein</fullName>
    </submittedName>
</protein>
<evidence type="ECO:0000256" key="1">
    <source>
        <dbReference type="SAM" id="SignalP"/>
    </source>
</evidence>
<feature type="signal peptide" evidence="1">
    <location>
        <begin position="1"/>
        <end position="21"/>
    </location>
</feature>
<feature type="chain" id="PRO_5040952028" evidence="1">
    <location>
        <begin position="22"/>
        <end position="56"/>
    </location>
</feature>
<name>A0A9X2B0C3_9VIBR</name>
<evidence type="ECO:0000313" key="3">
    <source>
        <dbReference type="Proteomes" id="UP001139488"/>
    </source>
</evidence>
<reference evidence="2" key="1">
    <citation type="submission" date="2021-11" db="EMBL/GenBank/DDBJ databases">
        <title>Vibrio ZSDE26 sp. nov. and Vibrio ZSDZ34 sp. nov., isolated from coastal seawater in Qingdao.</title>
        <authorList>
            <person name="Zhang P."/>
        </authorList>
    </citation>
    <scope>NUCLEOTIDE SEQUENCE</scope>
    <source>
        <strain evidence="2">ZSDZ34</strain>
    </source>
</reference>
<accession>A0A9X2B0C3</accession>
<keyword evidence="1" id="KW-0732">Signal</keyword>
<evidence type="ECO:0000313" key="2">
    <source>
        <dbReference type="EMBL" id="MCJ2378418.1"/>
    </source>
</evidence>
<sequence length="56" mass="5677">MKTVVSIILGALLAVSSLSYAGGGAGKIGYLVDCQIAGDVVKMPMTACRYKGGNAR</sequence>
<dbReference type="EMBL" id="JAJNNZ010000016">
    <property type="protein sequence ID" value="MCJ2378418.1"/>
    <property type="molecule type" value="Genomic_DNA"/>
</dbReference>
<dbReference type="AlphaFoldDB" id="A0A9X2B0C3"/>
<gene>
    <name evidence="2" type="ORF">LNL84_16505</name>
</gene>
<keyword evidence="3" id="KW-1185">Reference proteome</keyword>
<dbReference type="RefSeq" id="WP_244358720.1">
    <property type="nucleotide sequence ID" value="NZ_JAJNNZ010000016.1"/>
</dbReference>
<proteinExistence type="predicted"/>
<organism evidence="2 3">
    <name type="scientific">Vibrio gelatinilyticus</name>
    <dbReference type="NCBI Taxonomy" id="2893468"/>
    <lineage>
        <taxon>Bacteria</taxon>
        <taxon>Pseudomonadati</taxon>
        <taxon>Pseudomonadota</taxon>
        <taxon>Gammaproteobacteria</taxon>
        <taxon>Vibrionales</taxon>
        <taxon>Vibrionaceae</taxon>
        <taxon>Vibrio</taxon>
    </lineage>
</organism>